<proteinExistence type="predicted"/>
<name>A0A2P2NUM7_RHIMU</name>
<accession>A0A2P2NUM7</accession>
<sequence length="32" mass="3727">MILIQLKEIKLKVPPYMPYARSQKALKKSVPN</sequence>
<evidence type="ECO:0000313" key="1">
    <source>
        <dbReference type="EMBL" id="MBX46206.1"/>
    </source>
</evidence>
<protein>
    <submittedName>
        <fullName evidence="1">Uncharacterized protein</fullName>
    </submittedName>
</protein>
<dbReference type="AlphaFoldDB" id="A0A2P2NUM7"/>
<dbReference type="EMBL" id="GGEC01065722">
    <property type="protein sequence ID" value="MBX46206.1"/>
    <property type="molecule type" value="Transcribed_RNA"/>
</dbReference>
<reference evidence="1" key="1">
    <citation type="submission" date="2018-02" db="EMBL/GenBank/DDBJ databases">
        <title>Rhizophora mucronata_Transcriptome.</title>
        <authorList>
            <person name="Meera S.P."/>
            <person name="Sreeshan A."/>
            <person name="Augustine A."/>
        </authorList>
    </citation>
    <scope>NUCLEOTIDE SEQUENCE</scope>
    <source>
        <tissue evidence="1">Leaf</tissue>
    </source>
</reference>
<organism evidence="1">
    <name type="scientific">Rhizophora mucronata</name>
    <name type="common">Asiatic mangrove</name>
    <dbReference type="NCBI Taxonomy" id="61149"/>
    <lineage>
        <taxon>Eukaryota</taxon>
        <taxon>Viridiplantae</taxon>
        <taxon>Streptophyta</taxon>
        <taxon>Embryophyta</taxon>
        <taxon>Tracheophyta</taxon>
        <taxon>Spermatophyta</taxon>
        <taxon>Magnoliopsida</taxon>
        <taxon>eudicotyledons</taxon>
        <taxon>Gunneridae</taxon>
        <taxon>Pentapetalae</taxon>
        <taxon>rosids</taxon>
        <taxon>fabids</taxon>
        <taxon>Malpighiales</taxon>
        <taxon>Rhizophoraceae</taxon>
        <taxon>Rhizophora</taxon>
    </lineage>
</organism>